<feature type="modified residue" description="4-aspartylphosphate" evidence="2">
    <location>
        <position position="60"/>
    </location>
</feature>
<proteinExistence type="predicted"/>
<feature type="modified residue" description="4-aspartylphosphate" evidence="2">
    <location>
        <position position="177"/>
    </location>
</feature>
<dbReference type="SUPFAM" id="SSF52172">
    <property type="entry name" value="CheY-like"/>
    <property type="match status" value="2"/>
</dbReference>
<dbReference type="CDD" id="cd00156">
    <property type="entry name" value="REC"/>
    <property type="match status" value="1"/>
</dbReference>
<accession>A0A2W5TWJ9</accession>
<keyword evidence="1 2" id="KW-0597">Phosphoprotein</keyword>
<dbReference type="Proteomes" id="UP000249061">
    <property type="component" value="Unassembled WGS sequence"/>
</dbReference>
<dbReference type="GO" id="GO:0000160">
    <property type="term" value="P:phosphorelay signal transduction system"/>
    <property type="evidence" value="ECO:0007669"/>
    <property type="project" value="InterPro"/>
</dbReference>
<evidence type="ECO:0000256" key="1">
    <source>
        <dbReference type="ARBA" id="ARBA00022553"/>
    </source>
</evidence>
<dbReference type="PROSITE" id="PS50110">
    <property type="entry name" value="RESPONSE_REGULATORY"/>
    <property type="match status" value="2"/>
</dbReference>
<feature type="domain" description="Response regulatory" evidence="3">
    <location>
        <begin position="128"/>
        <end position="242"/>
    </location>
</feature>
<evidence type="ECO:0000256" key="2">
    <source>
        <dbReference type="PROSITE-ProRule" id="PRU00169"/>
    </source>
</evidence>
<comment type="caution">
    <text evidence="4">The sequence shown here is derived from an EMBL/GenBank/DDBJ whole genome shotgun (WGS) entry which is preliminary data.</text>
</comment>
<sequence>MRGKEMNAQRRVLVVDDEAGLRTTLAANLELEGFEVSEAPTAEAALEQLQHQRFDVIVSDIRMPGMTGVELFRRVRTEQPGVPMLLMTAFAQEELVDSAMGDGVFAILDKPFDVQHALDVIARALAAPAVLVVDDSVTARATVAALKSRGLQAIAVSRPADAIGAIDTQRVDVCVLDVALPGLDAAHVLKELRARQPHMRVIALTSTMQLHDAPRLSTLGVSSFMRKPVTLSALTRGIARARASRS</sequence>
<dbReference type="PANTHER" id="PTHR44591:SF3">
    <property type="entry name" value="RESPONSE REGULATORY DOMAIN-CONTAINING PROTEIN"/>
    <property type="match status" value="1"/>
</dbReference>
<feature type="domain" description="Response regulatory" evidence="3">
    <location>
        <begin position="11"/>
        <end position="125"/>
    </location>
</feature>
<name>A0A2W5TWJ9_9BACT</name>
<dbReference type="InterPro" id="IPR050595">
    <property type="entry name" value="Bact_response_regulator"/>
</dbReference>
<protein>
    <submittedName>
        <fullName evidence="4">Response regulator</fullName>
    </submittedName>
</protein>
<dbReference type="Pfam" id="PF00072">
    <property type="entry name" value="Response_reg"/>
    <property type="match status" value="2"/>
</dbReference>
<dbReference type="Gene3D" id="3.40.50.2300">
    <property type="match status" value="2"/>
</dbReference>
<gene>
    <name evidence="4" type="ORF">DI536_05020</name>
</gene>
<evidence type="ECO:0000313" key="5">
    <source>
        <dbReference type="Proteomes" id="UP000249061"/>
    </source>
</evidence>
<evidence type="ECO:0000313" key="4">
    <source>
        <dbReference type="EMBL" id="PZR17673.1"/>
    </source>
</evidence>
<dbReference type="EMBL" id="QFQP01000002">
    <property type="protein sequence ID" value="PZR17673.1"/>
    <property type="molecule type" value="Genomic_DNA"/>
</dbReference>
<dbReference type="PANTHER" id="PTHR44591">
    <property type="entry name" value="STRESS RESPONSE REGULATOR PROTEIN 1"/>
    <property type="match status" value="1"/>
</dbReference>
<dbReference type="SMART" id="SM00448">
    <property type="entry name" value="REC"/>
    <property type="match status" value="2"/>
</dbReference>
<dbReference type="InterPro" id="IPR001789">
    <property type="entry name" value="Sig_transdc_resp-reg_receiver"/>
</dbReference>
<reference evidence="4 5" key="1">
    <citation type="submission" date="2017-08" db="EMBL/GenBank/DDBJ databases">
        <title>Infants hospitalized years apart are colonized by the same room-sourced microbial strains.</title>
        <authorList>
            <person name="Brooks B."/>
            <person name="Olm M.R."/>
            <person name="Firek B.A."/>
            <person name="Baker R."/>
            <person name="Thomas B.C."/>
            <person name="Morowitz M.J."/>
            <person name="Banfield J.F."/>
        </authorList>
    </citation>
    <scope>NUCLEOTIDE SEQUENCE [LARGE SCALE GENOMIC DNA]</scope>
    <source>
        <strain evidence="4">S2_003_000_R2_14</strain>
    </source>
</reference>
<evidence type="ECO:0000259" key="3">
    <source>
        <dbReference type="PROSITE" id="PS50110"/>
    </source>
</evidence>
<organism evidence="4 5">
    <name type="scientific">Archangium gephyra</name>
    <dbReference type="NCBI Taxonomy" id="48"/>
    <lineage>
        <taxon>Bacteria</taxon>
        <taxon>Pseudomonadati</taxon>
        <taxon>Myxococcota</taxon>
        <taxon>Myxococcia</taxon>
        <taxon>Myxococcales</taxon>
        <taxon>Cystobacterineae</taxon>
        <taxon>Archangiaceae</taxon>
        <taxon>Archangium</taxon>
    </lineage>
</organism>
<dbReference type="InterPro" id="IPR011006">
    <property type="entry name" value="CheY-like_superfamily"/>
</dbReference>
<dbReference type="AlphaFoldDB" id="A0A2W5TWJ9"/>